<keyword evidence="4" id="KW-0732">Signal</keyword>
<organism evidence="6 7">
    <name type="scientific">Zizania palustris</name>
    <name type="common">Northern wild rice</name>
    <dbReference type="NCBI Taxonomy" id="103762"/>
    <lineage>
        <taxon>Eukaryota</taxon>
        <taxon>Viridiplantae</taxon>
        <taxon>Streptophyta</taxon>
        <taxon>Embryophyta</taxon>
        <taxon>Tracheophyta</taxon>
        <taxon>Spermatophyta</taxon>
        <taxon>Magnoliopsida</taxon>
        <taxon>Liliopsida</taxon>
        <taxon>Poales</taxon>
        <taxon>Poaceae</taxon>
        <taxon>BOP clade</taxon>
        <taxon>Oryzoideae</taxon>
        <taxon>Oryzeae</taxon>
        <taxon>Zizaniinae</taxon>
        <taxon>Zizania</taxon>
    </lineage>
</organism>
<keyword evidence="7" id="KW-1185">Reference proteome</keyword>
<keyword evidence="2" id="KW-0325">Glycoprotein</keyword>
<evidence type="ECO:0000256" key="2">
    <source>
        <dbReference type="ARBA" id="ARBA00023180"/>
    </source>
</evidence>
<dbReference type="AlphaFoldDB" id="A0A8J5W6X3"/>
<evidence type="ECO:0000256" key="4">
    <source>
        <dbReference type="SAM" id="SignalP"/>
    </source>
</evidence>
<gene>
    <name evidence="6" type="ORF">GUJ93_ZPchr0014g46615</name>
</gene>
<evidence type="ECO:0000259" key="5">
    <source>
        <dbReference type="PROSITE" id="PS51485"/>
    </source>
</evidence>
<dbReference type="Pfam" id="PF02298">
    <property type="entry name" value="Cu_bind_like"/>
    <property type="match status" value="1"/>
</dbReference>
<dbReference type="CDD" id="cd04216">
    <property type="entry name" value="Phytocyanin"/>
    <property type="match status" value="1"/>
</dbReference>
<dbReference type="GO" id="GO:0005886">
    <property type="term" value="C:plasma membrane"/>
    <property type="evidence" value="ECO:0007669"/>
    <property type="project" value="TreeGrafter"/>
</dbReference>
<reference evidence="6" key="1">
    <citation type="journal article" date="2021" name="bioRxiv">
        <title>Whole Genome Assembly and Annotation of Northern Wild Rice, Zizania palustris L., Supports a Whole Genome Duplication in the Zizania Genus.</title>
        <authorList>
            <person name="Haas M."/>
            <person name="Kono T."/>
            <person name="Macchietto M."/>
            <person name="Millas R."/>
            <person name="McGilp L."/>
            <person name="Shao M."/>
            <person name="Duquette J."/>
            <person name="Hirsch C.N."/>
            <person name="Kimball J."/>
        </authorList>
    </citation>
    <scope>NUCLEOTIDE SEQUENCE</scope>
    <source>
        <tissue evidence="6">Fresh leaf tissue</tissue>
    </source>
</reference>
<dbReference type="PANTHER" id="PTHR33021">
    <property type="entry name" value="BLUE COPPER PROTEIN"/>
    <property type="match status" value="1"/>
</dbReference>
<dbReference type="OrthoDB" id="581242at2759"/>
<dbReference type="FunFam" id="2.60.40.420:FF:000003">
    <property type="entry name" value="Blue copper"/>
    <property type="match status" value="1"/>
</dbReference>
<dbReference type="InterPro" id="IPR003245">
    <property type="entry name" value="Phytocyanin_dom"/>
</dbReference>
<reference evidence="6" key="2">
    <citation type="submission" date="2021-02" db="EMBL/GenBank/DDBJ databases">
        <authorList>
            <person name="Kimball J.A."/>
            <person name="Haas M.W."/>
            <person name="Macchietto M."/>
            <person name="Kono T."/>
            <person name="Duquette J."/>
            <person name="Shao M."/>
        </authorList>
    </citation>
    <scope>NUCLEOTIDE SEQUENCE</scope>
    <source>
        <tissue evidence="6">Fresh leaf tissue</tissue>
    </source>
</reference>
<evidence type="ECO:0000313" key="7">
    <source>
        <dbReference type="Proteomes" id="UP000729402"/>
    </source>
</evidence>
<dbReference type="InterPro" id="IPR039391">
    <property type="entry name" value="Phytocyanin-like"/>
</dbReference>
<keyword evidence="1" id="KW-0479">Metal-binding</keyword>
<evidence type="ECO:0000313" key="6">
    <source>
        <dbReference type="EMBL" id="KAG8082894.1"/>
    </source>
</evidence>
<comment type="caution">
    <text evidence="6">The sequence shown here is derived from an EMBL/GenBank/DDBJ whole genome shotgun (WGS) entry which is preliminary data.</text>
</comment>
<feature type="chain" id="PRO_5035258474" description="Phytocyanin domain-containing protein" evidence="4">
    <location>
        <begin position="33"/>
        <end position="192"/>
    </location>
</feature>
<name>A0A8J5W6X3_ZIZPA</name>
<feature type="signal peptide" evidence="4">
    <location>
        <begin position="1"/>
        <end position="32"/>
    </location>
</feature>
<accession>A0A8J5W6X3</accession>
<evidence type="ECO:0000256" key="1">
    <source>
        <dbReference type="ARBA" id="ARBA00022723"/>
    </source>
</evidence>
<dbReference type="PANTHER" id="PTHR33021:SF502">
    <property type="entry name" value="OSJNBA0079A21.6 PROTEIN"/>
    <property type="match status" value="1"/>
</dbReference>
<dbReference type="GO" id="GO:0009055">
    <property type="term" value="F:electron transfer activity"/>
    <property type="evidence" value="ECO:0007669"/>
    <property type="project" value="InterPro"/>
</dbReference>
<dbReference type="PROSITE" id="PS51485">
    <property type="entry name" value="PHYTOCYANIN"/>
    <property type="match status" value="1"/>
</dbReference>
<dbReference type="Proteomes" id="UP000729402">
    <property type="component" value="Unassembled WGS sequence"/>
</dbReference>
<dbReference type="GO" id="GO:0046872">
    <property type="term" value="F:metal ion binding"/>
    <property type="evidence" value="ECO:0007669"/>
    <property type="project" value="UniProtKB-KW"/>
</dbReference>
<dbReference type="EMBL" id="JAAALK010000086">
    <property type="protein sequence ID" value="KAG8082894.1"/>
    <property type="molecule type" value="Genomic_DNA"/>
</dbReference>
<feature type="domain" description="Phytocyanin" evidence="5">
    <location>
        <begin position="33"/>
        <end position="133"/>
    </location>
</feature>
<sequence>MHIGASSSMARSWLALALCVVVMHGSARGAEAASYNVGDSAGWDLSADFPSWLAGKTFYVGDVLAFQYSKYHTLNEVDEAGFKNCSTASAVAELTRSDGNTTVPLMAPGDRYFVGGNELYCLGGMKLHLNVLVAQTAAPVGTPGGSPQGPTSPLAPGTGDEGGISTLDLGGSHRLAAGAALATWMCVAAALF</sequence>
<evidence type="ECO:0000256" key="3">
    <source>
        <dbReference type="SAM" id="MobiDB-lite"/>
    </source>
</evidence>
<proteinExistence type="predicted"/>
<feature type="region of interest" description="Disordered" evidence="3">
    <location>
        <begin position="140"/>
        <end position="166"/>
    </location>
</feature>
<protein>
    <recommendedName>
        <fullName evidence="5">Phytocyanin domain-containing protein</fullName>
    </recommendedName>
</protein>